<dbReference type="GeneID" id="115885785"/>
<dbReference type="AlphaFoldDB" id="A0A6J2YBU6"/>
<organism evidence="2 3">
    <name type="scientific">Sitophilus oryzae</name>
    <name type="common">Rice weevil</name>
    <name type="synonym">Curculio oryzae</name>
    <dbReference type="NCBI Taxonomy" id="7048"/>
    <lineage>
        <taxon>Eukaryota</taxon>
        <taxon>Metazoa</taxon>
        <taxon>Ecdysozoa</taxon>
        <taxon>Arthropoda</taxon>
        <taxon>Hexapoda</taxon>
        <taxon>Insecta</taxon>
        <taxon>Pterygota</taxon>
        <taxon>Neoptera</taxon>
        <taxon>Endopterygota</taxon>
        <taxon>Coleoptera</taxon>
        <taxon>Polyphaga</taxon>
        <taxon>Cucujiformia</taxon>
        <taxon>Curculionidae</taxon>
        <taxon>Dryophthorinae</taxon>
        <taxon>Sitophilus</taxon>
    </lineage>
</organism>
<evidence type="ECO:0000256" key="1">
    <source>
        <dbReference type="SAM" id="Phobius"/>
    </source>
</evidence>
<dbReference type="InParanoid" id="A0A6J2YBU6"/>
<keyword evidence="1" id="KW-1133">Transmembrane helix</keyword>
<protein>
    <submittedName>
        <fullName evidence="3">Uncharacterized protein LOC115885785 isoform X1</fullName>
    </submittedName>
</protein>
<dbReference type="OrthoDB" id="6769893at2759"/>
<feature type="transmembrane region" description="Helical" evidence="1">
    <location>
        <begin position="12"/>
        <end position="30"/>
    </location>
</feature>
<name>A0A6J2YBU6_SITOR</name>
<dbReference type="Proteomes" id="UP000504635">
    <property type="component" value="Unplaced"/>
</dbReference>
<feature type="transmembrane region" description="Helical" evidence="1">
    <location>
        <begin position="137"/>
        <end position="158"/>
    </location>
</feature>
<sequence>MPIVINENNGVLSIVCFMGILVLGMVYYKIYYPEVINETFENNLNDSNKNVLYSTETDKGNISHGSTSVKKVHLTNISQITCREKDKSAELDNICKEYMKKRLTCKPQDILNPAMHKLPKYYKHGLKNSSNDTQNTIVNYIIAALIITSLGAAILEFYRAKIYTPAQNGRKGLKPPLNRKCSLADLTVLKHHRKELVRRESILEHHFESKDEDLTTMKFQGSTPSPLHRRCSFPVNFPSNDLCRSGLNSPSRKMSVTADASRRYSMLNSVINIGGRKLSMVADGYGEDIWKNGSYCEDSSPERKHHSRLVHRH</sequence>
<dbReference type="KEGG" id="soy:115885785"/>
<keyword evidence="2" id="KW-1185">Reference proteome</keyword>
<accession>A0A6J2YBU6</accession>
<proteinExistence type="predicted"/>
<dbReference type="RefSeq" id="XP_030760664.1">
    <property type="nucleotide sequence ID" value="XM_030904804.1"/>
</dbReference>
<keyword evidence="1" id="KW-0472">Membrane</keyword>
<evidence type="ECO:0000313" key="3">
    <source>
        <dbReference type="RefSeq" id="XP_030760664.1"/>
    </source>
</evidence>
<reference evidence="3" key="1">
    <citation type="submission" date="2025-08" db="UniProtKB">
        <authorList>
            <consortium name="RefSeq"/>
        </authorList>
    </citation>
    <scope>IDENTIFICATION</scope>
    <source>
        <tissue evidence="3">Gonads</tissue>
    </source>
</reference>
<gene>
    <name evidence="3" type="primary">LOC115885785</name>
</gene>
<keyword evidence="1" id="KW-0812">Transmembrane</keyword>
<evidence type="ECO:0000313" key="2">
    <source>
        <dbReference type="Proteomes" id="UP000504635"/>
    </source>
</evidence>